<dbReference type="HAMAP" id="MF_00484">
    <property type="entry name" value="Glycogen_synth"/>
    <property type="match status" value="1"/>
</dbReference>
<sequence length="477" mass="54570">MKILFAASEAVPFAKTGGLADVIGSLPKELIRQGLDVRVIMPKYGSIPAKYKEQMEAAVVFDVYVGWRKQYIGVEMLELDGVTFYFVDNEYYFNRPGLYGYEDEAERFAFFCRGVIEALPKLDFQPDVIHCHDWQAGMIPVLLKAHYQHLDFFSQIKTMTTVHNLKYQGVFGQDLMRDLFGLSGDHFTGTALELHGGASFLKGGLLYADRITTVSQTYAEEIQTPYYGEFMDSLLRHRKDQLTGIVNGIDYEIFNPMNDPHLVVQYRDSLSKKQQNKLALQERLGLPVNGDVPMIALVTRLVQQKGLDLIQHVLSEILSLNIQLVVLGTGDDHYEQMFRHAAQMVPDKVSAQIYFDEALAHQIYAASDMFLMPSQFEPCGIGQLIALRYRTVPIVRETGGLKDTVQPYNEFIGEGTGFTFSNYNAHDMLHTIRRAVFFYANDRDAWQKLIQNMKKCDFSWKKSAQQYVQLYKDMKRK</sequence>
<feature type="domain" description="Starch synthase catalytic" evidence="9">
    <location>
        <begin position="2"/>
        <end position="237"/>
    </location>
</feature>
<evidence type="ECO:0000256" key="5">
    <source>
        <dbReference type="ARBA" id="ARBA00022679"/>
    </source>
</evidence>
<keyword evidence="5 7" id="KW-0808">Transferase</keyword>
<dbReference type="InterPro" id="IPR001296">
    <property type="entry name" value="Glyco_trans_1"/>
</dbReference>
<dbReference type="RefSeq" id="WP_235122649.1">
    <property type="nucleotide sequence ID" value="NZ_CP090978.1"/>
</dbReference>
<proteinExistence type="inferred from homology"/>
<evidence type="ECO:0000256" key="2">
    <source>
        <dbReference type="ARBA" id="ARBA00002764"/>
    </source>
</evidence>
<evidence type="ECO:0000256" key="1">
    <source>
        <dbReference type="ARBA" id="ARBA00001478"/>
    </source>
</evidence>
<comment type="similarity">
    <text evidence="3 7">Belongs to the glycosyltransferase 1 family. Bacterial/plant glycogen synthase subfamily.</text>
</comment>
<feature type="domain" description="Glycosyl transferase family 1" evidence="8">
    <location>
        <begin position="287"/>
        <end position="436"/>
    </location>
</feature>
<name>A0ABY3SQY3_9BACL</name>
<dbReference type="NCBIfam" id="NF001898">
    <property type="entry name" value="PRK00654.1-1"/>
    <property type="match status" value="1"/>
</dbReference>
<dbReference type="InterPro" id="IPR011835">
    <property type="entry name" value="GS/SS"/>
</dbReference>
<organism evidence="10 11">
    <name type="scientific">Paenibacillus hexagrammi</name>
    <dbReference type="NCBI Taxonomy" id="2908839"/>
    <lineage>
        <taxon>Bacteria</taxon>
        <taxon>Bacillati</taxon>
        <taxon>Bacillota</taxon>
        <taxon>Bacilli</taxon>
        <taxon>Bacillales</taxon>
        <taxon>Paenibacillaceae</taxon>
        <taxon>Paenibacillus</taxon>
    </lineage>
</organism>
<reference evidence="10 11" key="1">
    <citation type="journal article" date="2024" name="Int. J. Syst. Evol. Microbiol.">
        <title>Paenibacillus hexagrammi sp. nov., a novel bacterium isolated from the gut content of Hexagrammos agrammus.</title>
        <authorList>
            <person name="Jung H.K."/>
            <person name="Kim D.G."/>
            <person name="Zin H."/>
            <person name="Park J."/>
            <person name="Jung H."/>
            <person name="Kim Y.O."/>
            <person name="Kong H.J."/>
            <person name="Kim J.W."/>
            <person name="Kim Y.S."/>
        </authorList>
    </citation>
    <scope>NUCLEOTIDE SEQUENCE [LARGE SCALE GENOMIC DNA]</scope>
    <source>
        <strain evidence="10 11">YPD9-1</strain>
    </source>
</reference>
<keyword evidence="4 7" id="KW-0328">Glycosyltransferase</keyword>
<gene>
    <name evidence="7 10" type="primary">glgA</name>
    <name evidence="10" type="ORF">L0M14_14070</name>
</gene>
<comment type="function">
    <text evidence="2 7">Synthesizes alpha-1,4-glucan chains using ADP-glucose.</text>
</comment>
<dbReference type="NCBIfam" id="TIGR02095">
    <property type="entry name" value="glgA"/>
    <property type="match status" value="1"/>
</dbReference>
<evidence type="ECO:0000313" key="10">
    <source>
        <dbReference type="EMBL" id="UJF36094.1"/>
    </source>
</evidence>
<protein>
    <recommendedName>
        <fullName evidence="7">Glycogen synthase</fullName>
        <ecNumber evidence="7">2.4.1.21</ecNumber>
    </recommendedName>
    <alternativeName>
        <fullName evidence="7">Starch [bacterial glycogen] synthase</fullName>
    </alternativeName>
</protein>
<dbReference type="PANTHER" id="PTHR45825">
    <property type="entry name" value="GRANULE-BOUND STARCH SYNTHASE 1, CHLOROPLASTIC/AMYLOPLASTIC"/>
    <property type="match status" value="1"/>
</dbReference>
<evidence type="ECO:0000256" key="4">
    <source>
        <dbReference type="ARBA" id="ARBA00022676"/>
    </source>
</evidence>
<dbReference type="InterPro" id="IPR013534">
    <property type="entry name" value="Starch_synth_cat_dom"/>
</dbReference>
<dbReference type="Gene3D" id="3.40.50.2000">
    <property type="entry name" value="Glycogen Phosphorylase B"/>
    <property type="match status" value="2"/>
</dbReference>
<feature type="binding site" evidence="7">
    <location>
        <position position="15"/>
    </location>
    <ligand>
        <name>ADP-alpha-D-glucose</name>
        <dbReference type="ChEBI" id="CHEBI:57498"/>
    </ligand>
</feature>
<dbReference type="NCBIfam" id="NF001899">
    <property type="entry name" value="PRK00654.1-2"/>
    <property type="match status" value="1"/>
</dbReference>
<comment type="pathway">
    <text evidence="7">Glycan biosynthesis; glycogen biosynthesis.</text>
</comment>
<evidence type="ECO:0000259" key="8">
    <source>
        <dbReference type="Pfam" id="PF00534"/>
    </source>
</evidence>
<dbReference type="Pfam" id="PF08323">
    <property type="entry name" value="Glyco_transf_5"/>
    <property type="match status" value="1"/>
</dbReference>
<dbReference type="GO" id="GO:0009011">
    <property type="term" value="F:alpha-1,4-glucan glucosyltransferase (ADP-glucose donor) activity"/>
    <property type="evidence" value="ECO:0007669"/>
    <property type="project" value="UniProtKB-EC"/>
</dbReference>
<dbReference type="PANTHER" id="PTHR45825:SF11">
    <property type="entry name" value="ALPHA AMYLASE DOMAIN-CONTAINING PROTEIN"/>
    <property type="match status" value="1"/>
</dbReference>
<dbReference type="EC" id="2.4.1.21" evidence="7"/>
<dbReference type="CDD" id="cd03791">
    <property type="entry name" value="GT5_Glycogen_synthase_DULL1-like"/>
    <property type="match status" value="1"/>
</dbReference>
<keyword evidence="11" id="KW-1185">Reference proteome</keyword>
<evidence type="ECO:0000256" key="6">
    <source>
        <dbReference type="ARBA" id="ARBA00023056"/>
    </source>
</evidence>
<dbReference type="Pfam" id="PF00534">
    <property type="entry name" value="Glycos_transf_1"/>
    <property type="match status" value="1"/>
</dbReference>
<comment type="catalytic activity">
    <reaction evidence="1 7">
        <text>[(1-&gt;4)-alpha-D-glucosyl](n) + ADP-alpha-D-glucose = [(1-&gt;4)-alpha-D-glucosyl](n+1) + ADP + H(+)</text>
        <dbReference type="Rhea" id="RHEA:18189"/>
        <dbReference type="Rhea" id="RHEA-COMP:9584"/>
        <dbReference type="Rhea" id="RHEA-COMP:9587"/>
        <dbReference type="ChEBI" id="CHEBI:15378"/>
        <dbReference type="ChEBI" id="CHEBI:15444"/>
        <dbReference type="ChEBI" id="CHEBI:57498"/>
        <dbReference type="ChEBI" id="CHEBI:456216"/>
        <dbReference type="EC" id="2.4.1.21"/>
    </reaction>
</comment>
<evidence type="ECO:0000313" key="11">
    <source>
        <dbReference type="Proteomes" id="UP001649230"/>
    </source>
</evidence>
<keyword evidence="6 7" id="KW-0320">Glycogen biosynthesis</keyword>
<dbReference type="Proteomes" id="UP001649230">
    <property type="component" value="Chromosome"/>
</dbReference>
<evidence type="ECO:0000256" key="7">
    <source>
        <dbReference type="HAMAP-Rule" id="MF_00484"/>
    </source>
</evidence>
<dbReference type="EMBL" id="CP090978">
    <property type="protein sequence ID" value="UJF36094.1"/>
    <property type="molecule type" value="Genomic_DNA"/>
</dbReference>
<evidence type="ECO:0000259" key="9">
    <source>
        <dbReference type="Pfam" id="PF08323"/>
    </source>
</evidence>
<dbReference type="SUPFAM" id="SSF53756">
    <property type="entry name" value="UDP-Glycosyltransferase/glycogen phosphorylase"/>
    <property type="match status" value="1"/>
</dbReference>
<evidence type="ECO:0000256" key="3">
    <source>
        <dbReference type="ARBA" id="ARBA00010281"/>
    </source>
</evidence>
<accession>A0ABY3SQY3</accession>